<evidence type="ECO:0000313" key="2">
    <source>
        <dbReference type="EMBL" id="OFC68857.1"/>
    </source>
</evidence>
<keyword evidence="3" id="KW-1185">Reference proteome</keyword>
<sequence>MTPTRIVELVSAPLGLSSHVTCEAWGGGDVNQVFRVTDGEREFAVKWTGNDHFSGIDKTAVFALQKQVAQTDLAPEPVWLSNDQSLWVEAWQQNQHASFEPLAVASGADDHSISTKQILLLASALASIHQQNVIAPELDLPARWQHYIKLAALPDDHEWVKRVTEFTENGLARVGADDKPVLCHNDLSLPHIVETTTPVIVDWEYAAMGNRYFDVASCGQINQLGQAQKLALYQAYALYSGLEQQAVIEHCLQQEAVVALTASLWYAALPE</sequence>
<dbReference type="STRING" id="1656094.BFC18_19075"/>
<accession>A0A1E7Z5U9</accession>
<gene>
    <name evidence="2" type="ORF">BFC18_19075</name>
</gene>
<name>A0A1E7Z5U9_9ALTE</name>
<evidence type="ECO:0000259" key="1">
    <source>
        <dbReference type="Pfam" id="PF01636"/>
    </source>
</evidence>
<dbReference type="Pfam" id="PF01636">
    <property type="entry name" value="APH"/>
    <property type="match status" value="1"/>
</dbReference>
<protein>
    <recommendedName>
        <fullName evidence="1">Aminoglycoside phosphotransferase domain-containing protein</fullName>
    </recommendedName>
</protein>
<dbReference type="AlphaFoldDB" id="A0A1E7Z5U9"/>
<dbReference type="OrthoDB" id="179763at2"/>
<evidence type="ECO:0000313" key="3">
    <source>
        <dbReference type="Proteomes" id="UP000175691"/>
    </source>
</evidence>
<dbReference type="Gene3D" id="3.90.1200.10">
    <property type="match status" value="1"/>
</dbReference>
<dbReference type="InterPro" id="IPR002575">
    <property type="entry name" value="Aminoglycoside_PTrfase"/>
</dbReference>
<organism evidence="2 3">
    <name type="scientific">Alteromonas confluentis</name>
    <dbReference type="NCBI Taxonomy" id="1656094"/>
    <lineage>
        <taxon>Bacteria</taxon>
        <taxon>Pseudomonadati</taxon>
        <taxon>Pseudomonadota</taxon>
        <taxon>Gammaproteobacteria</taxon>
        <taxon>Alteromonadales</taxon>
        <taxon>Alteromonadaceae</taxon>
        <taxon>Alteromonas/Salinimonas group</taxon>
        <taxon>Alteromonas</taxon>
    </lineage>
</organism>
<feature type="domain" description="Aminoglycoside phosphotransferase" evidence="1">
    <location>
        <begin position="26"/>
        <end position="236"/>
    </location>
</feature>
<proteinExistence type="predicted"/>
<dbReference type="InterPro" id="IPR011009">
    <property type="entry name" value="Kinase-like_dom_sf"/>
</dbReference>
<dbReference type="SUPFAM" id="SSF56112">
    <property type="entry name" value="Protein kinase-like (PK-like)"/>
    <property type="match status" value="1"/>
</dbReference>
<dbReference type="EMBL" id="MDHN01000041">
    <property type="protein sequence ID" value="OFC68857.1"/>
    <property type="molecule type" value="Genomic_DNA"/>
</dbReference>
<reference evidence="2 3" key="1">
    <citation type="submission" date="2016-08" db="EMBL/GenBank/DDBJ databases">
        <authorList>
            <person name="Seilhamer J.J."/>
        </authorList>
    </citation>
    <scope>NUCLEOTIDE SEQUENCE [LARGE SCALE GENOMIC DNA]</scope>
    <source>
        <strain evidence="2 3">KCTC 42603</strain>
    </source>
</reference>
<dbReference type="Proteomes" id="UP000175691">
    <property type="component" value="Unassembled WGS sequence"/>
</dbReference>
<dbReference type="RefSeq" id="WP_070126960.1">
    <property type="nucleotide sequence ID" value="NZ_MDHN01000041.1"/>
</dbReference>
<comment type="caution">
    <text evidence="2">The sequence shown here is derived from an EMBL/GenBank/DDBJ whole genome shotgun (WGS) entry which is preliminary data.</text>
</comment>